<dbReference type="PANTHER" id="PTHR33546:SF1">
    <property type="entry name" value="LARGE, MULTIFUNCTIONAL SECRETED PROTEIN"/>
    <property type="match status" value="1"/>
</dbReference>
<dbReference type="PROSITE" id="PS51257">
    <property type="entry name" value="PROKAR_LIPOPROTEIN"/>
    <property type="match status" value="1"/>
</dbReference>
<dbReference type="InterPro" id="IPR011041">
    <property type="entry name" value="Quinoprot_gluc/sorb_DH_b-prop"/>
</dbReference>
<dbReference type="KEGG" id="vpd:VAPA_1c07870"/>
<gene>
    <name evidence="3" type="ORF">VAPA_1c07870</name>
</gene>
<dbReference type="HOGENOM" id="CLU_024435_0_0_4"/>
<dbReference type="SUPFAM" id="SSF50952">
    <property type="entry name" value="Soluble quinoprotein glucose dehydrogenase"/>
    <property type="match status" value="1"/>
</dbReference>
<feature type="domain" description="Pyrroloquinoline quinone-dependent pyranose dehydrogenase beta-propeller" evidence="2">
    <location>
        <begin position="151"/>
        <end position="298"/>
    </location>
</feature>
<dbReference type="OrthoDB" id="9770043at2"/>
<name>T1X4R7_VARPD</name>
<dbReference type="Proteomes" id="UP000016223">
    <property type="component" value="Chromosome 1"/>
</dbReference>
<dbReference type="PATRIC" id="fig|1246301.3.peg.798"/>
<feature type="domain" description="Pyrroloquinoline quinone-dependent pyranose dehydrogenase beta-propeller" evidence="2">
    <location>
        <begin position="341"/>
        <end position="448"/>
    </location>
</feature>
<keyword evidence="1" id="KW-0732">Signal</keyword>
<reference evidence="3 4" key="1">
    <citation type="submission" date="2012-10" db="EMBL/GenBank/DDBJ databases">
        <title>Genome sequence of Variovorax paradoxus B4.</title>
        <authorList>
            <person name="Schuldes J."/>
            <person name="Brandt U."/>
            <person name="Hiessl S."/>
            <person name="Wuebbeler J.H."/>
            <person name="Thuermer A."/>
            <person name="Steinbuechel A."/>
            <person name="Daniel R."/>
        </authorList>
    </citation>
    <scope>NUCLEOTIDE SEQUENCE [LARGE SCALE GENOMIC DNA]</scope>
    <source>
        <strain evidence="3 4">B4</strain>
    </source>
</reference>
<dbReference type="AlphaFoldDB" id="T1X4R7"/>
<dbReference type="Pfam" id="PF22807">
    <property type="entry name" value="TrAA12"/>
    <property type="match status" value="2"/>
</dbReference>
<organism evidence="3 4">
    <name type="scientific">Variovorax paradoxus B4</name>
    <dbReference type="NCBI Taxonomy" id="1246301"/>
    <lineage>
        <taxon>Bacteria</taxon>
        <taxon>Pseudomonadati</taxon>
        <taxon>Pseudomonadota</taxon>
        <taxon>Betaproteobacteria</taxon>
        <taxon>Burkholderiales</taxon>
        <taxon>Comamonadaceae</taxon>
        <taxon>Variovorax</taxon>
    </lineage>
</organism>
<evidence type="ECO:0000256" key="1">
    <source>
        <dbReference type="SAM" id="SignalP"/>
    </source>
</evidence>
<dbReference type="PANTHER" id="PTHR33546">
    <property type="entry name" value="LARGE, MULTIFUNCTIONAL SECRETED PROTEIN-RELATED"/>
    <property type="match status" value="1"/>
</dbReference>
<feature type="chain" id="PRO_5004596075" evidence="1">
    <location>
        <begin position="25"/>
        <end position="453"/>
    </location>
</feature>
<dbReference type="Gene3D" id="2.120.10.30">
    <property type="entry name" value="TolB, C-terminal domain"/>
    <property type="match status" value="1"/>
</dbReference>
<evidence type="ECO:0000259" key="2">
    <source>
        <dbReference type="Pfam" id="PF22807"/>
    </source>
</evidence>
<dbReference type="InterPro" id="IPR054539">
    <property type="entry name" value="Beta-prop_PDH"/>
</dbReference>
<feature type="signal peptide" evidence="1">
    <location>
        <begin position="1"/>
        <end position="24"/>
    </location>
</feature>
<dbReference type="RefSeq" id="WP_021005460.1">
    <property type="nucleotide sequence ID" value="NC_022247.1"/>
</dbReference>
<proteinExistence type="predicted"/>
<sequence length="453" mass="47439">MKVPSIAMSSQASMATVIAALALAGCGETAKLAPEATTGPRPQLVEPNKTLIPTVNVATAIGWTDAAAPRAADGLRVNALARGLDHPRWVYTLPNGDVLVAESNKPPKLEGSSDGGSGPMGKIRNWVMGKVMGRAGAGVPSPNRITLLRDADGDGAAEVRQVFLSNLSSPFGMALVGSELFIANADALVKVPYTEGQTSVSATPTVVTPLPAGINHHWTKNVVANAEGTRLYVTVGSNSNIGENGLAAEEGRAAIWEVDAKSGEKRLFASGLRNPNGLAWEPETKALWTVVNERDEIGSDLVPDYLTSVKDGAFYGWPWSYYGGHVDARVTPQKPDLVAKAIAPDYALGSHVAPLGLVFSDGRGMPAEFATGAFIGEHGSWNRKPKSGYKVVFVPFIGGKPSGPPIDVLTGFLTADEKAQGRPVGVALDKNGALLVADDVGNVVWRVSRAKPQ</sequence>
<evidence type="ECO:0000313" key="4">
    <source>
        <dbReference type="Proteomes" id="UP000016223"/>
    </source>
</evidence>
<protein>
    <submittedName>
        <fullName evidence="3">Putative L-sorbosone dehydrogenase</fullName>
    </submittedName>
</protein>
<accession>T1X4R7</accession>
<evidence type="ECO:0000313" key="3">
    <source>
        <dbReference type="EMBL" id="AGU47907.1"/>
    </source>
</evidence>
<dbReference type="EMBL" id="CP003911">
    <property type="protein sequence ID" value="AGU47907.1"/>
    <property type="molecule type" value="Genomic_DNA"/>
</dbReference>
<dbReference type="InterPro" id="IPR011042">
    <property type="entry name" value="6-blade_b-propeller_TolB-like"/>
</dbReference>